<evidence type="ECO:0000313" key="1">
    <source>
        <dbReference type="EMBL" id="MDO7908216.1"/>
    </source>
</evidence>
<protein>
    <submittedName>
        <fullName evidence="1">Uncharacterized protein</fullName>
    </submittedName>
</protein>
<keyword evidence="2" id="KW-1185">Reference proteome</keyword>
<dbReference type="EMBL" id="JAUQTB010000013">
    <property type="protein sequence ID" value="MDO7908216.1"/>
    <property type="molecule type" value="Genomic_DNA"/>
</dbReference>
<name>A0ABT9CKM4_9BACL</name>
<gene>
    <name evidence="1" type="ORF">Q5741_17575</name>
</gene>
<dbReference type="RefSeq" id="WP_305025440.1">
    <property type="nucleotide sequence ID" value="NZ_JAUQTB010000013.1"/>
</dbReference>
<comment type="caution">
    <text evidence="1">The sequence shown here is derived from an EMBL/GenBank/DDBJ whole genome shotgun (WGS) entry which is preliminary data.</text>
</comment>
<dbReference type="Proteomes" id="UP001240171">
    <property type="component" value="Unassembled WGS sequence"/>
</dbReference>
<sequence>MNVLHLSPALRGTDLSLLTIDAMELYRYDCKKIAHRYPEFDSYCNCGLLKITSHGIVGWAEYHIPDGQKHFDLITWGSVFRKLKGKTMAEAAKWIDCKQEAWGEVRTSLVQSALADLAARAQTPAERMPAAHSLERSILFDYAQAYFAF</sequence>
<accession>A0ABT9CKM4</accession>
<proteinExistence type="predicted"/>
<evidence type="ECO:0000313" key="2">
    <source>
        <dbReference type="Proteomes" id="UP001240171"/>
    </source>
</evidence>
<reference evidence="1 2" key="1">
    <citation type="submission" date="2023-07" db="EMBL/GenBank/DDBJ databases">
        <title>Paenibacillus sp. JX-17 nov. isolated from soil.</title>
        <authorList>
            <person name="Wan Y."/>
            <person name="Liu B."/>
        </authorList>
    </citation>
    <scope>NUCLEOTIDE SEQUENCE [LARGE SCALE GENOMIC DNA]</scope>
    <source>
        <strain evidence="1 2">JX-17</strain>
    </source>
</reference>
<organism evidence="1 2">
    <name type="scientific">Paenibacillus lacisoli</name>
    <dbReference type="NCBI Taxonomy" id="3064525"/>
    <lineage>
        <taxon>Bacteria</taxon>
        <taxon>Bacillati</taxon>
        <taxon>Bacillota</taxon>
        <taxon>Bacilli</taxon>
        <taxon>Bacillales</taxon>
        <taxon>Paenibacillaceae</taxon>
        <taxon>Paenibacillus</taxon>
    </lineage>
</organism>